<proteinExistence type="inferred from homology"/>
<evidence type="ECO:0000313" key="7">
    <source>
        <dbReference type="EMBL" id="BDV41445.1"/>
    </source>
</evidence>
<evidence type="ECO:0000256" key="4">
    <source>
        <dbReference type="ARBA" id="ARBA00023143"/>
    </source>
</evidence>
<comment type="similarity">
    <text evidence="2 6">Belongs to the flagella basal body rod proteins family.</text>
</comment>
<gene>
    <name evidence="7" type="primary">flgB</name>
    <name evidence="7" type="ORF">GURASL_03680</name>
</gene>
<evidence type="ECO:0000256" key="5">
    <source>
        <dbReference type="ARBA" id="ARBA00024934"/>
    </source>
</evidence>
<evidence type="ECO:0000256" key="1">
    <source>
        <dbReference type="ARBA" id="ARBA00004117"/>
    </source>
</evidence>
<reference evidence="7 8" key="1">
    <citation type="submission" date="2022-12" db="EMBL/GenBank/DDBJ databases">
        <title>Polyphasic characterization of Geotalea uranireducens NIT-SL11 newly isolated from a complex of sewage sludge and microbially reduced graphene oxide.</title>
        <authorList>
            <person name="Xie L."/>
            <person name="Yoshida N."/>
            <person name="Meng L."/>
        </authorList>
    </citation>
    <scope>NUCLEOTIDE SEQUENCE [LARGE SCALE GENOMIC DNA]</scope>
    <source>
        <strain evidence="7 8">NIT-SL11</strain>
    </source>
</reference>
<name>A0ABN6VTU2_9BACT</name>
<comment type="subcellular location">
    <subcellularLocation>
        <location evidence="1 6">Bacterial flagellum basal body</location>
    </subcellularLocation>
</comment>
<comment type="subunit">
    <text evidence="6">The basal body constitutes a major portion of the flagellar organelle and consists of a number of rings mounted on a central rod.</text>
</comment>
<evidence type="ECO:0000313" key="8">
    <source>
        <dbReference type="Proteomes" id="UP001317705"/>
    </source>
</evidence>
<evidence type="ECO:0000256" key="2">
    <source>
        <dbReference type="ARBA" id="ARBA00009677"/>
    </source>
</evidence>
<protein>
    <recommendedName>
        <fullName evidence="3 6">Flagellar basal body rod protein FlgB</fullName>
    </recommendedName>
</protein>
<keyword evidence="4 6" id="KW-0975">Bacterial flagellum</keyword>
<evidence type="ECO:0000256" key="6">
    <source>
        <dbReference type="PIRNR" id="PIRNR002889"/>
    </source>
</evidence>
<keyword evidence="7" id="KW-0969">Cilium</keyword>
<sequence length="140" mass="15110">MPIDGLFNTTIQVLAKSIDMRAKNHTMLSANLANAETPNYTPSVLSFEDELKSALKGKHGGTPALTNPRHIPLKGNSSSIQSVQGEVVNIASSDTGKDNNGVVLETEMTQLAENQIMYNASVQMLENKFTDLKYAITGSK</sequence>
<keyword evidence="8" id="KW-1185">Reference proteome</keyword>
<comment type="function">
    <text evidence="5 6">Structural component of flagellum, the bacterial motility apparatus. Part of the rod structure of flagellar basal body.</text>
</comment>
<accession>A0ABN6VTU2</accession>
<dbReference type="EMBL" id="AP027151">
    <property type="protein sequence ID" value="BDV41445.1"/>
    <property type="molecule type" value="Genomic_DNA"/>
</dbReference>
<keyword evidence="7" id="KW-0966">Cell projection</keyword>
<keyword evidence="7" id="KW-0282">Flagellum</keyword>
<dbReference type="RefSeq" id="WP_282001430.1">
    <property type="nucleotide sequence ID" value="NZ_AP027151.1"/>
</dbReference>
<dbReference type="PIRSF" id="PIRSF002889">
    <property type="entry name" value="Rod_FlgB"/>
    <property type="match status" value="1"/>
</dbReference>
<dbReference type="Proteomes" id="UP001317705">
    <property type="component" value="Chromosome"/>
</dbReference>
<evidence type="ECO:0000256" key="3">
    <source>
        <dbReference type="ARBA" id="ARBA00014376"/>
    </source>
</evidence>
<dbReference type="NCBIfam" id="TIGR01396">
    <property type="entry name" value="FlgB"/>
    <property type="match status" value="1"/>
</dbReference>
<organism evidence="7 8">
    <name type="scientific">Geotalea uraniireducens</name>
    <dbReference type="NCBI Taxonomy" id="351604"/>
    <lineage>
        <taxon>Bacteria</taxon>
        <taxon>Pseudomonadati</taxon>
        <taxon>Thermodesulfobacteriota</taxon>
        <taxon>Desulfuromonadia</taxon>
        <taxon>Geobacterales</taxon>
        <taxon>Geobacteraceae</taxon>
        <taxon>Geotalea</taxon>
    </lineage>
</organism>
<dbReference type="InterPro" id="IPR006300">
    <property type="entry name" value="FlgB"/>
</dbReference>